<evidence type="ECO:0000256" key="2">
    <source>
        <dbReference type="SAM" id="SignalP"/>
    </source>
</evidence>
<gene>
    <name evidence="3" type="ORF">AXG93_2337s1030</name>
</gene>
<organism evidence="3 4">
    <name type="scientific">Marchantia polymorpha subsp. ruderalis</name>
    <dbReference type="NCBI Taxonomy" id="1480154"/>
    <lineage>
        <taxon>Eukaryota</taxon>
        <taxon>Viridiplantae</taxon>
        <taxon>Streptophyta</taxon>
        <taxon>Embryophyta</taxon>
        <taxon>Marchantiophyta</taxon>
        <taxon>Marchantiopsida</taxon>
        <taxon>Marchantiidae</taxon>
        <taxon>Marchantiales</taxon>
        <taxon>Marchantiaceae</taxon>
        <taxon>Marchantia</taxon>
    </lineage>
</organism>
<dbReference type="Proteomes" id="UP000077202">
    <property type="component" value="Unassembled WGS sequence"/>
</dbReference>
<dbReference type="EMBL" id="LVLJ01000519">
    <property type="protein sequence ID" value="OAE33788.1"/>
    <property type="molecule type" value="Genomic_DNA"/>
</dbReference>
<sequence length="210" mass="23095">MIAAKLDFLLWGWNWICAARMQEWHDERAQEAEKDGFADCNRAEAIFAQDKDSRQRELLGGNEVASKEDDITIALPLVKVDKSKDEVEKRPQKKRKLVGGDRSRSCRNGGRGTFSEGPLAFGVETFCSASEDPLKEAEEQGSDTKVETLSQGCRSLGQLIVSTPSRKVCSEVPAELSDMAENSTLLEELVDSVVEDVGGTMTEPQTMPPA</sequence>
<comment type="caution">
    <text evidence="3">The sequence shown here is derived from an EMBL/GenBank/DDBJ whole genome shotgun (WGS) entry which is preliminary data.</text>
</comment>
<reference evidence="3" key="1">
    <citation type="submission" date="2016-03" db="EMBL/GenBank/DDBJ databases">
        <title>Mechanisms controlling the formation of the plant cell surface in tip-growing cells are functionally conserved among land plants.</title>
        <authorList>
            <person name="Honkanen S."/>
            <person name="Jones V.A."/>
            <person name="Morieri G."/>
            <person name="Champion C."/>
            <person name="Hetherington A.J."/>
            <person name="Kelly S."/>
            <person name="Saint-Marcoux D."/>
            <person name="Proust H."/>
            <person name="Prescott H."/>
            <person name="Dolan L."/>
        </authorList>
    </citation>
    <scope>NUCLEOTIDE SEQUENCE [LARGE SCALE GENOMIC DNA]</scope>
    <source>
        <tissue evidence="3">Whole gametophyte</tissue>
    </source>
</reference>
<keyword evidence="2" id="KW-0732">Signal</keyword>
<evidence type="ECO:0000313" key="4">
    <source>
        <dbReference type="Proteomes" id="UP000077202"/>
    </source>
</evidence>
<feature type="region of interest" description="Disordered" evidence="1">
    <location>
        <begin position="84"/>
        <end position="111"/>
    </location>
</feature>
<name>A0A176WKV6_MARPO</name>
<proteinExistence type="predicted"/>
<feature type="signal peptide" evidence="2">
    <location>
        <begin position="1"/>
        <end position="18"/>
    </location>
</feature>
<feature type="chain" id="PRO_5008052571" evidence="2">
    <location>
        <begin position="19"/>
        <end position="210"/>
    </location>
</feature>
<accession>A0A176WKV6</accession>
<evidence type="ECO:0000256" key="1">
    <source>
        <dbReference type="SAM" id="MobiDB-lite"/>
    </source>
</evidence>
<protein>
    <submittedName>
        <fullName evidence="3">Uncharacterized protein</fullName>
    </submittedName>
</protein>
<keyword evidence="4" id="KW-1185">Reference proteome</keyword>
<dbReference type="AlphaFoldDB" id="A0A176WKV6"/>
<evidence type="ECO:0000313" key="3">
    <source>
        <dbReference type="EMBL" id="OAE33788.1"/>
    </source>
</evidence>